<organism evidence="2 3">
    <name type="scientific">Trichogramma kaykai</name>
    <dbReference type="NCBI Taxonomy" id="54128"/>
    <lineage>
        <taxon>Eukaryota</taxon>
        <taxon>Metazoa</taxon>
        <taxon>Ecdysozoa</taxon>
        <taxon>Arthropoda</taxon>
        <taxon>Hexapoda</taxon>
        <taxon>Insecta</taxon>
        <taxon>Pterygota</taxon>
        <taxon>Neoptera</taxon>
        <taxon>Endopterygota</taxon>
        <taxon>Hymenoptera</taxon>
        <taxon>Apocrita</taxon>
        <taxon>Proctotrupomorpha</taxon>
        <taxon>Chalcidoidea</taxon>
        <taxon>Trichogrammatidae</taxon>
        <taxon>Trichogramma</taxon>
    </lineage>
</organism>
<evidence type="ECO:0000313" key="3">
    <source>
        <dbReference type="Proteomes" id="UP001627154"/>
    </source>
</evidence>
<evidence type="ECO:0000313" key="2">
    <source>
        <dbReference type="EMBL" id="KAL3395860.1"/>
    </source>
</evidence>
<dbReference type="EMBL" id="JBJJXI010000077">
    <property type="protein sequence ID" value="KAL3395860.1"/>
    <property type="molecule type" value="Genomic_DNA"/>
</dbReference>
<keyword evidence="3" id="KW-1185">Reference proteome</keyword>
<dbReference type="AlphaFoldDB" id="A0ABD2WSH1"/>
<dbReference type="Proteomes" id="UP001627154">
    <property type="component" value="Unassembled WGS sequence"/>
</dbReference>
<gene>
    <name evidence="2" type="ORF">TKK_010169</name>
</gene>
<comment type="caution">
    <text evidence="2">The sequence shown here is derived from an EMBL/GenBank/DDBJ whole genome shotgun (WGS) entry which is preliminary data.</text>
</comment>
<accession>A0ABD2WSH1</accession>
<name>A0ABD2WSH1_9HYME</name>
<protein>
    <submittedName>
        <fullName evidence="2">Uncharacterized protein</fullName>
    </submittedName>
</protein>
<feature type="region of interest" description="Disordered" evidence="1">
    <location>
        <begin position="1"/>
        <end position="38"/>
    </location>
</feature>
<feature type="compositionally biased region" description="Polar residues" evidence="1">
    <location>
        <begin position="1"/>
        <end position="11"/>
    </location>
</feature>
<proteinExistence type="predicted"/>
<sequence length="108" mass="12346">MLLLAQQTSHLNWGDRKQQQQQQQKEKKKKTTTTTTTTKKLARCKSLLSPLVRSRGRGVDACLTGVGSLHRCTRFRSCIGLAVSKPRSHYPIHTRDDRLLTYIAWVLN</sequence>
<evidence type="ECO:0000256" key="1">
    <source>
        <dbReference type="SAM" id="MobiDB-lite"/>
    </source>
</evidence>
<reference evidence="2 3" key="1">
    <citation type="journal article" date="2024" name="bioRxiv">
        <title>A reference genome for Trichogramma kaykai: A tiny desert-dwelling parasitoid wasp with competing sex-ratio distorters.</title>
        <authorList>
            <person name="Culotta J."/>
            <person name="Lindsey A.R."/>
        </authorList>
    </citation>
    <scope>NUCLEOTIDE SEQUENCE [LARGE SCALE GENOMIC DNA]</scope>
    <source>
        <strain evidence="2 3">KSX58</strain>
    </source>
</reference>